<reference evidence="2" key="1">
    <citation type="journal article" date="2014" name="Front. Microbiol.">
        <title>High frequency of phylogenetically diverse reductive dehalogenase-homologous genes in deep subseafloor sedimentary metagenomes.</title>
        <authorList>
            <person name="Kawai M."/>
            <person name="Futagami T."/>
            <person name="Toyoda A."/>
            <person name="Takaki Y."/>
            <person name="Nishi S."/>
            <person name="Hori S."/>
            <person name="Arai W."/>
            <person name="Tsubouchi T."/>
            <person name="Morono Y."/>
            <person name="Uchiyama I."/>
            <person name="Ito T."/>
            <person name="Fujiyama A."/>
            <person name="Inagaki F."/>
            <person name="Takami H."/>
        </authorList>
    </citation>
    <scope>NUCLEOTIDE SEQUENCE</scope>
    <source>
        <strain evidence="2">Expedition CK06-06</strain>
    </source>
</reference>
<evidence type="ECO:0000313" key="2">
    <source>
        <dbReference type="EMBL" id="GAI50468.1"/>
    </source>
</evidence>
<dbReference type="InterPro" id="IPR039448">
    <property type="entry name" value="Beta_helix"/>
</dbReference>
<feature type="non-terminal residue" evidence="2">
    <location>
        <position position="125"/>
    </location>
</feature>
<dbReference type="EMBL" id="BARV01042735">
    <property type="protein sequence ID" value="GAI50468.1"/>
    <property type="molecule type" value="Genomic_DNA"/>
</dbReference>
<feature type="non-terminal residue" evidence="2">
    <location>
        <position position="1"/>
    </location>
</feature>
<protein>
    <recommendedName>
        <fullName evidence="1">Right handed beta helix domain-containing protein</fullName>
    </recommendedName>
</protein>
<evidence type="ECO:0000259" key="1">
    <source>
        <dbReference type="Pfam" id="PF13229"/>
    </source>
</evidence>
<dbReference type="InterPro" id="IPR011050">
    <property type="entry name" value="Pectin_lyase_fold/virulence"/>
</dbReference>
<name>X1P3Q4_9ZZZZ</name>
<dbReference type="SUPFAM" id="SSF51126">
    <property type="entry name" value="Pectin lyase-like"/>
    <property type="match status" value="1"/>
</dbReference>
<accession>X1P3Q4</accession>
<feature type="domain" description="Right handed beta helix" evidence="1">
    <location>
        <begin position="2"/>
        <end position="91"/>
    </location>
</feature>
<sequence length="125" mass="13340">ANSSNPTIINCNITANAGSGIKMFKQTRGRYNLYNYATITNCIIAANYQHGVEGGIPVITNCTIVANSRRGISSFSPTVSSSIIYYNSVDSDVVQIESDSAAVSYTDVQGGWPGEGNIDAEPYFV</sequence>
<organism evidence="2">
    <name type="scientific">marine sediment metagenome</name>
    <dbReference type="NCBI Taxonomy" id="412755"/>
    <lineage>
        <taxon>unclassified sequences</taxon>
        <taxon>metagenomes</taxon>
        <taxon>ecological metagenomes</taxon>
    </lineage>
</organism>
<dbReference type="AlphaFoldDB" id="X1P3Q4"/>
<dbReference type="InterPro" id="IPR006626">
    <property type="entry name" value="PbH1"/>
</dbReference>
<proteinExistence type="predicted"/>
<gene>
    <name evidence="2" type="ORF">S06H3_64130</name>
</gene>
<dbReference type="SMART" id="SM00710">
    <property type="entry name" value="PbH1"/>
    <property type="match status" value="2"/>
</dbReference>
<comment type="caution">
    <text evidence="2">The sequence shown here is derived from an EMBL/GenBank/DDBJ whole genome shotgun (WGS) entry which is preliminary data.</text>
</comment>
<dbReference type="InterPro" id="IPR012334">
    <property type="entry name" value="Pectin_lyas_fold"/>
</dbReference>
<dbReference type="Pfam" id="PF13229">
    <property type="entry name" value="Beta_helix"/>
    <property type="match status" value="1"/>
</dbReference>
<dbReference type="Gene3D" id="2.160.20.10">
    <property type="entry name" value="Single-stranded right-handed beta-helix, Pectin lyase-like"/>
    <property type="match status" value="1"/>
</dbReference>